<sequence>MGNRPSVFVKTPQEHLEYSWNHRLTLPSDPLPGHVRVCFYTDWNEGLDESDLVVRWSALRADVPLEPSGDLDLGRVRKMWGLEKCAPIHPDRRIPFEPQHPDHLSSLAVGVLTDEEGVLKLFEPSPSEPTIQIREKRMHIVRKYQAGVTHVEDAIMGRISAVVDCISHPFEVMNHRLTMAACARQTQNEKEEKPRIGHHFPWPSFRHVVFTAALLFLVVSGAFTRYLNFAYAVFYG</sequence>
<name>A0ACB8B4L8_9AGAM</name>
<protein>
    <submittedName>
        <fullName evidence="1">Uncharacterized protein</fullName>
    </submittedName>
</protein>
<proteinExistence type="predicted"/>
<accession>A0ACB8B4L8</accession>
<comment type="caution">
    <text evidence="1">The sequence shown here is derived from an EMBL/GenBank/DDBJ whole genome shotgun (WGS) entry which is preliminary data.</text>
</comment>
<dbReference type="EMBL" id="MU266569">
    <property type="protein sequence ID" value="KAH7920605.1"/>
    <property type="molecule type" value="Genomic_DNA"/>
</dbReference>
<gene>
    <name evidence="1" type="ORF">BV22DRAFT_790886</name>
</gene>
<keyword evidence="2" id="KW-1185">Reference proteome</keyword>
<reference evidence="1" key="1">
    <citation type="journal article" date="2021" name="New Phytol.">
        <title>Evolutionary innovations through gain and loss of genes in the ectomycorrhizal Boletales.</title>
        <authorList>
            <person name="Wu G."/>
            <person name="Miyauchi S."/>
            <person name="Morin E."/>
            <person name="Kuo A."/>
            <person name="Drula E."/>
            <person name="Varga T."/>
            <person name="Kohler A."/>
            <person name="Feng B."/>
            <person name="Cao Y."/>
            <person name="Lipzen A."/>
            <person name="Daum C."/>
            <person name="Hundley H."/>
            <person name="Pangilinan J."/>
            <person name="Johnson J."/>
            <person name="Barry K."/>
            <person name="LaButti K."/>
            <person name="Ng V."/>
            <person name="Ahrendt S."/>
            <person name="Min B."/>
            <person name="Choi I.G."/>
            <person name="Park H."/>
            <person name="Plett J.M."/>
            <person name="Magnuson J."/>
            <person name="Spatafora J.W."/>
            <person name="Nagy L.G."/>
            <person name="Henrissat B."/>
            <person name="Grigoriev I.V."/>
            <person name="Yang Z.L."/>
            <person name="Xu J."/>
            <person name="Martin F.M."/>
        </authorList>
    </citation>
    <scope>NUCLEOTIDE SEQUENCE</scope>
    <source>
        <strain evidence="1">KUC20120723A-06</strain>
    </source>
</reference>
<dbReference type="Proteomes" id="UP000790709">
    <property type="component" value="Unassembled WGS sequence"/>
</dbReference>
<evidence type="ECO:0000313" key="2">
    <source>
        <dbReference type="Proteomes" id="UP000790709"/>
    </source>
</evidence>
<evidence type="ECO:0000313" key="1">
    <source>
        <dbReference type="EMBL" id="KAH7920605.1"/>
    </source>
</evidence>
<organism evidence="1 2">
    <name type="scientific">Leucogyrophana mollusca</name>
    <dbReference type="NCBI Taxonomy" id="85980"/>
    <lineage>
        <taxon>Eukaryota</taxon>
        <taxon>Fungi</taxon>
        <taxon>Dikarya</taxon>
        <taxon>Basidiomycota</taxon>
        <taxon>Agaricomycotina</taxon>
        <taxon>Agaricomycetes</taxon>
        <taxon>Agaricomycetidae</taxon>
        <taxon>Boletales</taxon>
        <taxon>Boletales incertae sedis</taxon>
        <taxon>Leucogyrophana</taxon>
    </lineage>
</organism>